<dbReference type="GO" id="GO:0016491">
    <property type="term" value="F:oxidoreductase activity"/>
    <property type="evidence" value="ECO:0007669"/>
    <property type="project" value="InterPro"/>
</dbReference>
<dbReference type="InterPro" id="IPR006694">
    <property type="entry name" value="Fatty_acid_hydroxylase"/>
</dbReference>
<dbReference type="Pfam" id="PF04116">
    <property type="entry name" value="FA_hydroxylase"/>
    <property type="match status" value="1"/>
</dbReference>
<name>A0A0C1R1D6_9CYAN</name>
<comment type="caution">
    <text evidence="4">The sequence shown here is derived from an EMBL/GenBank/DDBJ whole genome shotgun (WGS) entry which is preliminary data.</text>
</comment>
<dbReference type="RefSeq" id="WP_038081312.1">
    <property type="nucleotide sequence ID" value="NZ_JHEG04000001.1"/>
</dbReference>
<evidence type="ECO:0000313" key="3">
    <source>
        <dbReference type="EMBL" id="KAF3887493.1"/>
    </source>
</evidence>
<dbReference type="AlphaFoldDB" id="A0A0C1R1D6"/>
<dbReference type="GO" id="GO:0008610">
    <property type="term" value="P:lipid biosynthetic process"/>
    <property type="evidence" value="ECO:0007669"/>
    <property type="project" value="InterPro"/>
</dbReference>
<dbReference type="GO" id="GO:0005506">
    <property type="term" value="F:iron ion binding"/>
    <property type="evidence" value="ECO:0007669"/>
    <property type="project" value="InterPro"/>
</dbReference>
<keyword evidence="5" id="KW-1185">Reference proteome</keyword>
<keyword evidence="1" id="KW-0812">Transmembrane</keyword>
<proteinExistence type="predicted"/>
<dbReference type="Proteomes" id="UP000029738">
    <property type="component" value="Unassembled WGS sequence"/>
</dbReference>
<evidence type="ECO:0000259" key="2">
    <source>
        <dbReference type="Pfam" id="PF04116"/>
    </source>
</evidence>
<feature type="transmembrane region" description="Helical" evidence="1">
    <location>
        <begin position="75"/>
        <end position="101"/>
    </location>
</feature>
<evidence type="ECO:0000313" key="4">
    <source>
        <dbReference type="EMBL" id="KIE11424.1"/>
    </source>
</evidence>
<dbReference type="EMBL" id="JHEG04000001">
    <property type="protein sequence ID" value="KAF3887493.1"/>
    <property type="molecule type" value="Genomic_DNA"/>
</dbReference>
<reference evidence="3" key="2">
    <citation type="submission" date="2019-11" db="EMBL/GenBank/DDBJ databases">
        <title>Improved Assembly of Tolypothrix boutellei genome.</title>
        <authorList>
            <person name="Sarangi A.N."/>
            <person name="Mukherjee M."/>
            <person name="Ghosh S."/>
            <person name="Singh D."/>
            <person name="Das A."/>
            <person name="Kant S."/>
            <person name="Prusty A."/>
            <person name="Tripathy S."/>
        </authorList>
    </citation>
    <scope>NUCLEOTIDE SEQUENCE</scope>
    <source>
        <strain evidence="3">VB521301</strain>
    </source>
</reference>
<keyword evidence="1" id="KW-0472">Membrane</keyword>
<protein>
    <submittedName>
        <fullName evidence="4">Fatty acid hydroxylase</fullName>
    </submittedName>
    <submittedName>
        <fullName evidence="3">Sterol desaturase family protein</fullName>
    </submittedName>
</protein>
<dbReference type="STRING" id="1479485.DA73_0224005"/>
<sequence>MTELEKLSASPAFSLGVGIACFVIAFVLASLVEYWIHRLMHASPKVGERHRDHHRRNEGQGVVWEFRDYIKGSAVVMFLMFFYSWQAGIGWFLGALVYAAFSAYAHQLQHENPTKCFWMKMPVHYVHHKYGMWHHNFGLAVDWWDHVFGTYKPMEWLTAEELNQPERGYFQLRWW</sequence>
<keyword evidence="1" id="KW-1133">Transmembrane helix</keyword>
<dbReference type="OrthoDB" id="9770329at2"/>
<gene>
    <name evidence="4" type="ORF">DA73_0224005</name>
    <name evidence="3" type="ORF">DA73_0400019885</name>
</gene>
<feature type="transmembrane region" description="Helical" evidence="1">
    <location>
        <begin position="12"/>
        <end position="36"/>
    </location>
</feature>
<evidence type="ECO:0000256" key="1">
    <source>
        <dbReference type="SAM" id="Phobius"/>
    </source>
</evidence>
<evidence type="ECO:0000313" key="5">
    <source>
        <dbReference type="Proteomes" id="UP000029738"/>
    </source>
</evidence>
<dbReference type="EMBL" id="JHEG02000048">
    <property type="protein sequence ID" value="KIE11424.1"/>
    <property type="molecule type" value="Genomic_DNA"/>
</dbReference>
<dbReference type="PROSITE" id="PS51257">
    <property type="entry name" value="PROKAR_LIPOPROTEIN"/>
    <property type="match status" value="1"/>
</dbReference>
<organism evidence="4">
    <name type="scientific">Tolypothrix bouteillei VB521301</name>
    <dbReference type="NCBI Taxonomy" id="1479485"/>
    <lineage>
        <taxon>Bacteria</taxon>
        <taxon>Bacillati</taxon>
        <taxon>Cyanobacteriota</taxon>
        <taxon>Cyanophyceae</taxon>
        <taxon>Nostocales</taxon>
        <taxon>Tolypothrichaceae</taxon>
        <taxon>Tolypothrix</taxon>
    </lineage>
</organism>
<accession>A0A0C1R1D6</accession>
<feature type="domain" description="Fatty acid hydroxylase" evidence="2">
    <location>
        <begin position="22"/>
        <end position="150"/>
    </location>
</feature>
<reference evidence="4" key="1">
    <citation type="journal article" date="2015" name="Genome Announc.">
        <title>Draft Genome Sequence of Tolypothrix boutellei Strain VB521301.</title>
        <authorList>
            <person name="Chandrababunaidu M.M."/>
            <person name="Singh D."/>
            <person name="Sen D."/>
            <person name="Bhan S."/>
            <person name="Das S."/>
            <person name="Gupta A."/>
            <person name="Adhikary S.P."/>
            <person name="Tripathy S."/>
        </authorList>
    </citation>
    <scope>NUCLEOTIDE SEQUENCE</scope>
    <source>
        <strain evidence="4">VB521301</strain>
    </source>
</reference>